<dbReference type="Proteomes" id="UP001501352">
    <property type="component" value="Unassembled WGS sequence"/>
</dbReference>
<accession>A0ABN1H090</accession>
<keyword evidence="3" id="KW-1185">Reference proteome</keyword>
<feature type="domain" description="HTH cro/C1-type" evidence="1">
    <location>
        <begin position="15"/>
        <end position="67"/>
    </location>
</feature>
<dbReference type="Pfam" id="PF01381">
    <property type="entry name" value="HTH_3"/>
    <property type="match status" value="1"/>
</dbReference>
<organism evidence="2 3">
    <name type="scientific">Brevundimonas kwangchunensis</name>
    <dbReference type="NCBI Taxonomy" id="322163"/>
    <lineage>
        <taxon>Bacteria</taxon>
        <taxon>Pseudomonadati</taxon>
        <taxon>Pseudomonadota</taxon>
        <taxon>Alphaproteobacteria</taxon>
        <taxon>Caulobacterales</taxon>
        <taxon>Caulobacteraceae</taxon>
        <taxon>Brevundimonas</taxon>
    </lineage>
</organism>
<evidence type="ECO:0000313" key="2">
    <source>
        <dbReference type="EMBL" id="GAA0625215.1"/>
    </source>
</evidence>
<evidence type="ECO:0000313" key="3">
    <source>
        <dbReference type="Proteomes" id="UP001501352"/>
    </source>
</evidence>
<dbReference type="InterPro" id="IPR001387">
    <property type="entry name" value="Cro/C1-type_HTH"/>
</dbReference>
<dbReference type="SUPFAM" id="SSF47413">
    <property type="entry name" value="lambda repressor-like DNA-binding domains"/>
    <property type="match status" value="1"/>
</dbReference>
<comment type="caution">
    <text evidence="2">The sequence shown here is derived from an EMBL/GenBank/DDBJ whole genome shotgun (WGS) entry which is preliminary data.</text>
</comment>
<protein>
    <recommendedName>
        <fullName evidence="1">HTH cro/C1-type domain-containing protein</fullName>
    </recommendedName>
</protein>
<dbReference type="PROSITE" id="PS50943">
    <property type="entry name" value="HTH_CROC1"/>
    <property type="match status" value="1"/>
</dbReference>
<dbReference type="SMART" id="SM00530">
    <property type="entry name" value="HTH_XRE"/>
    <property type="match status" value="1"/>
</dbReference>
<dbReference type="InterPro" id="IPR010982">
    <property type="entry name" value="Lambda_DNA-bd_dom_sf"/>
</dbReference>
<name>A0ABN1H090_9CAUL</name>
<dbReference type="CDD" id="cd00093">
    <property type="entry name" value="HTH_XRE"/>
    <property type="match status" value="1"/>
</dbReference>
<dbReference type="RefSeq" id="WP_343793733.1">
    <property type="nucleotide sequence ID" value="NZ_BAAAGA010000005.1"/>
</dbReference>
<sequence>MEPIVRSEKQLAAAIRRFRKLADMTQGDLATKATKRQATISNLESGSATLETLFAALGALELEIVVRRRSRGPAPDIGDLF</sequence>
<dbReference type="Gene3D" id="1.10.260.40">
    <property type="entry name" value="lambda repressor-like DNA-binding domains"/>
    <property type="match status" value="1"/>
</dbReference>
<dbReference type="EMBL" id="BAAAGA010000005">
    <property type="protein sequence ID" value="GAA0625215.1"/>
    <property type="molecule type" value="Genomic_DNA"/>
</dbReference>
<proteinExistence type="predicted"/>
<evidence type="ECO:0000259" key="1">
    <source>
        <dbReference type="PROSITE" id="PS50943"/>
    </source>
</evidence>
<gene>
    <name evidence="2" type="ORF">GCM10009422_22230</name>
</gene>
<reference evidence="2 3" key="1">
    <citation type="journal article" date="2019" name="Int. J. Syst. Evol. Microbiol.">
        <title>The Global Catalogue of Microorganisms (GCM) 10K type strain sequencing project: providing services to taxonomists for standard genome sequencing and annotation.</title>
        <authorList>
            <consortium name="The Broad Institute Genomics Platform"/>
            <consortium name="The Broad Institute Genome Sequencing Center for Infectious Disease"/>
            <person name="Wu L."/>
            <person name="Ma J."/>
        </authorList>
    </citation>
    <scope>NUCLEOTIDE SEQUENCE [LARGE SCALE GENOMIC DNA]</scope>
    <source>
        <strain evidence="2 3">JCM 12928</strain>
    </source>
</reference>